<keyword evidence="2" id="KW-0830">Ubiquinone</keyword>
<dbReference type="Pfam" id="PF08241">
    <property type="entry name" value="Methyltransf_11"/>
    <property type="match status" value="1"/>
</dbReference>
<dbReference type="EMBL" id="CP017641">
    <property type="protein sequence ID" value="APZ94210.1"/>
    <property type="molecule type" value="Genomic_DNA"/>
</dbReference>
<dbReference type="Gene3D" id="3.40.50.150">
    <property type="entry name" value="Vaccinia Virus protein VP39"/>
    <property type="match status" value="1"/>
</dbReference>
<sequence>MNYQATNRKSWNQLADSGSQFARVATDEECSRPLRVLDGRGWLPESVVGMDVLCLASGGGWQSILYAVAGANVTVVDISDSMLELDRREAHRRGLKVETLRASMDDLRELTSRSFDIVHQPVSSCYIPDLVPLYAEIARVLRDDGVYISQHKQPTSLQISHRNERHQFVIGVEYYHRGPLPRQIDKSYREPGATEYLHRLEDLIGGLCRSNMILEDVREPVRADYNANVNHFGYRGRFIPPYIRLKARREKRPPNEATTTTTKIWTP</sequence>
<name>A0A1P8WJH2_9PLAN</name>
<dbReference type="GO" id="GO:0032259">
    <property type="term" value="P:methylation"/>
    <property type="evidence" value="ECO:0007669"/>
    <property type="project" value="UniProtKB-KW"/>
</dbReference>
<feature type="domain" description="Methyltransferase type 11" evidence="1">
    <location>
        <begin position="53"/>
        <end position="148"/>
    </location>
</feature>
<dbReference type="Proteomes" id="UP000187735">
    <property type="component" value="Chromosome"/>
</dbReference>
<organism evidence="2 3">
    <name type="scientific">Fuerstiella marisgermanici</name>
    <dbReference type="NCBI Taxonomy" id="1891926"/>
    <lineage>
        <taxon>Bacteria</taxon>
        <taxon>Pseudomonadati</taxon>
        <taxon>Planctomycetota</taxon>
        <taxon>Planctomycetia</taxon>
        <taxon>Planctomycetales</taxon>
        <taxon>Planctomycetaceae</taxon>
        <taxon>Fuerstiella</taxon>
    </lineage>
</organism>
<evidence type="ECO:0000259" key="1">
    <source>
        <dbReference type="Pfam" id="PF08241"/>
    </source>
</evidence>
<reference evidence="2 3" key="1">
    <citation type="journal article" date="2016" name="Front. Microbiol.">
        <title>Fuerstia marisgermanicae gen. nov., sp. nov., an Unusual Member of the Phylum Planctomycetes from the German Wadden Sea.</title>
        <authorList>
            <person name="Kohn T."/>
            <person name="Heuer A."/>
            <person name="Jogler M."/>
            <person name="Vollmers J."/>
            <person name="Boedeker C."/>
            <person name="Bunk B."/>
            <person name="Rast P."/>
            <person name="Borchert D."/>
            <person name="Glockner I."/>
            <person name="Freese H.M."/>
            <person name="Klenk H.P."/>
            <person name="Overmann J."/>
            <person name="Kaster A.K."/>
            <person name="Rohde M."/>
            <person name="Wiegand S."/>
            <person name="Jogler C."/>
        </authorList>
    </citation>
    <scope>NUCLEOTIDE SEQUENCE [LARGE SCALE GENOMIC DNA]</scope>
    <source>
        <strain evidence="2 3">NH11</strain>
    </source>
</reference>
<accession>A0A1P8WJH2</accession>
<evidence type="ECO:0000313" key="3">
    <source>
        <dbReference type="Proteomes" id="UP000187735"/>
    </source>
</evidence>
<dbReference type="SUPFAM" id="SSF53335">
    <property type="entry name" value="S-adenosyl-L-methionine-dependent methyltransferases"/>
    <property type="match status" value="1"/>
</dbReference>
<dbReference type="STRING" id="1891926.Fuma_03834"/>
<evidence type="ECO:0000313" key="2">
    <source>
        <dbReference type="EMBL" id="APZ94210.1"/>
    </source>
</evidence>
<proteinExistence type="predicted"/>
<keyword evidence="2" id="KW-0808">Transferase</keyword>
<dbReference type="RefSeq" id="WP_083732160.1">
    <property type="nucleotide sequence ID" value="NZ_CP017641.1"/>
</dbReference>
<dbReference type="AlphaFoldDB" id="A0A1P8WJH2"/>
<dbReference type="InterPro" id="IPR029063">
    <property type="entry name" value="SAM-dependent_MTases_sf"/>
</dbReference>
<dbReference type="GO" id="GO:0008757">
    <property type="term" value="F:S-adenosylmethionine-dependent methyltransferase activity"/>
    <property type="evidence" value="ECO:0007669"/>
    <property type="project" value="InterPro"/>
</dbReference>
<dbReference type="CDD" id="cd02440">
    <property type="entry name" value="AdoMet_MTases"/>
    <property type="match status" value="1"/>
</dbReference>
<dbReference type="KEGG" id="fmr:Fuma_03834"/>
<keyword evidence="3" id="KW-1185">Reference proteome</keyword>
<keyword evidence="2" id="KW-0489">Methyltransferase</keyword>
<protein>
    <submittedName>
        <fullName evidence="2">Bifunctional 3-demethylubiquinone-9 3-methyltransferase/ 2-octaprenyl-6-hydroxy phenol methylase</fullName>
    </submittedName>
</protein>
<dbReference type="InterPro" id="IPR013216">
    <property type="entry name" value="Methyltransf_11"/>
</dbReference>
<gene>
    <name evidence="2" type="ORF">Fuma_03834</name>
</gene>